<evidence type="ECO:0000256" key="1">
    <source>
        <dbReference type="ARBA" id="ARBA00004141"/>
    </source>
</evidence>
<feature type="signal peptide" evidence="5">
    <location>
        <begin position="1"/>
        <end position="16"/>
    </location>
</feature>
<protein>
    <submittedName>
        <fullName evidence="9">ABC transporter domain-containing protein</fullName>
    </submittedName>
</protein>
<dbReference type="InterPro" id="IPR027417">
    <property type="entry name" value="P-loop_NTPase"/>
</dbReference>
<dbReference type="Proteomes" id="UP000268014">
    <property type="component" value="Unassembled WGS sequence"/>
</dbReference>
<evidence type="ECO:0000313" key="7">
    <source>
        <dbReference type="EMBL" id="VDO58391.1"/>
    </source>
</evidence>
<sequence>VTSVFCRLICCRVVLLTQFGANFFSQLVASVSDLSKARVAAENVLSVLKEGAVDFDNLSEEGQRPKLEGTIKFKDVSFRYPTRPVVPILDKLHLEIRAGQSVALVGPSGSGKTSVMALIQRLYNATDGEVLMDKYNVRSINPAYLRRMVVSVGQEPTLFSFTIKENIAYGMMESEVTMEKIQEAAKIANIHDFIMSLPQV</sequence>
<evidence type="ECO:0000256" key="5">
    <source>
        <dbReference type="SAM" id="SignalP"/>
    </source>
</evidence>
<reference evidence="9" key="1">
    <citation type="submission" date="2017-02" db="UniProtKB">
        <authorList>
            <consortium name="WormBaseParasite"/>
        </authorList>
    </citation>
    <scope>IDENTIFICATION</scope>
</reference>
<dbReference type="GO" id="GO:0016887">
    <property type="term" value="F:ATP hydrolysis activity"/>
    <property type="evidence" value="ECO:0007669"/>
    <property type="project" value="InterPro"/>
</dbReference>
<keyword evidence="3" id="KW-1133">Transmembrane helix</keyword>
<gene>
    <name evidence="7" type="ORF">HPLM_LOCUS15956</name>
</gene>
<feature type="chain" id="PRO_5043124138" evidence="5">
    <location>
        <begin position="17"/>
        <end position="200"/>
    </location>
</feature>
<dbReference type="PANTHER" id="PTHR43394">
    <property type="entry name" value="ATP-DEPENDENT PERMEASE MDL1, MITOCHONDRIAL"/>
    <property type="match status" value="1"/>
</dbReference>
<evidence type="ECO:0000256" key="3">
    <source>
        <dbReference type="ARBA" id="ARBA00022989"/>
    </source>
</evidence>
<dbReference type="AlphaFoldDB" id="A0A0N4WW55"/>
<dbReference type="OMA" id="TIWENNA"/>
<dbReference type="PANTHER" id="PTHR43394:SF1">
    <property type="entry name" value="ATP-BINDING CASSETTE SUB-FAMILY B MEMBER 10, MITOCHONDRIAL"/>
    <property type="match status" value="1"/>
</dbReference>
<keyword evidence="4" id="KW-0472">Membrane</keyword>
<dbReference type="GO" id="GO:0015421">
    <property type="term" value="F:ABC-type oligopeptide transporter activity"/>
    <property type="evidence" value="ECO:0007669"/>
    <property type="project" value="TreeGrafter"/>
</dbReference>
<feature type="domain" description="ABC transporter" evidence="6">
    <location>
        <begin position="89"/>
        <end position="192"/>
    </location>
</feature>
<keyword evidence="8" id="KW-1185">Reference proteome</keyword>
<dbReference type="Gene3D" id="3.40.50.300">
    <property type="entry name" value="P-loop containing nucleotide triphosphate hydrolases"/>
    <property type="match status" value="1"/>
</dbReference>
<dbReference type="STRING" id="6290.A0A0N4WW55"/>
<dbReference type="InterPro" id="IPR036640">
    <property type="entry name" value="ABC1_TM_sf"/>
</dbReference>
<proteinExistence type="predicted"/>
<dbReference type="WBParaSite" id="HPLM_0001596401-mRNA-1">
    <property type="protein sequence ID" value="HPLM_0001596401-mRNA-1"/>
    <property type="gene ID" value="HPLM_0001596401"/>
</dbReference>
<evidence type="ECO:0000259" key="6">
    <source>
        <dbReference type="Pfam" id="PF00005"/>
    </source>
</evidence>
<keyword evidence="2" id="KW-0812">Transmembrane</keyword>
<dbReference type="GO" id="GO:0005524">
    <property type="term" value="F:ATP binding"/>
    <property type="evidence" value="ECO:0007669"/>
    <property type="project" value="InterPro"/>
</dbReference>
<name>A0A0N4WW55_HAEPC</name>
<accession>A0A0N4WW55</accession>
<dbReference type="GO" id="GO:0005743">
    <property type="term" value="C:mitochondrial inner membrane"/>
    <property type="evidence" value="ECO:0007669"/>
    <property type="project" value="TreeGrafter"/>
</dbReference>
<dbReference type="EMBL" id="UZAF01019206">
    <property type="protein sequence ID" value="VDO58391.1"/>
    <property type="molecule type" value="Genomic_DNA"/>
</dbReference>
<dbReference type="InterPro" id="IPR003439">
    <property type="entry name" value="ABC_transporter-like_ATP-bd"/>
</dbReference>
<organism evidence="9">
    <name type="scientific">Haemonchus placei</name>
    <name type="common">Barber's pole worm</name>
    <dbReference type="NCBI Taxonomy" id="6290"/>
    <lineage>
        <taxon>Eukaryota</taxon>
        <taxon>Metazoa</taxon>
        <taxon>Ecdysozoa</taxon>
        <taxon>Nematoda</taxon>
        <taxon>Chromadorea</taxon>
        <taxon>Rhabditida</taxon>
        <taxon>Rhabditina</taxon>
        <taxon>Rhabditomorpha</taxon>
        <taxon>Strongyloidea</taxon>
        <taxon>Trichostrongylidae</taxon>
        <taxon>Haemonchus</taxon>
    </lineage>
</organism>
<dbReference type="OrthoDB" id="6500128at2759"/>
<dbReference type="SUPFAM" id="SSF52540">
    <property type="entry name" value="P-loop containing nucleoside triphosphate hydrolases"/>
    <property type="match status" value="1"/>
</dbReference>
<dbReference type="Pfam" id="PF00005">
    <property type="entry name" value="ABC_tran"/>
    <property type="match status" value="1"/>
</dbReference>
<comment type="subcellular location">
    <subcellularLocation>
        <location evidence="1">Membrane</location>
        <topology evidence="1">Multi-pass membrane protein</topology>
    </subcellularLocation>
</comment>
<dbReference type="Gene3D" id="1.20.1560.10">
    <property type="entry name" value="ABC transporter type 1, transmembrane domain"/>
    <property type="match status" value="1"/>
</dbReference>
<reference evidence="7 8" key="2">
    <citation type="submission" date="2018-11" db="EMBL/GenBank/DDBJ databases">
        <authorList>
            <consortium name="Pathogen Informatics"/>
        </authorList>
    </citation>
    <scope>NUCLEOTIDE SEQUENCE [LARGE SCALE GENOMIC DNA]</scope>
    <source>
        <strain evidence="7 8">MHpl1</strain>
    </source>
</reference>
<dbReference type="InterPro" id="IPR039421">
    <property type="entry name" value="Type_1_exporter"/>
</dbReference>
<dbReference type="GO" id="GO:0090374">
    <property type="term" value="P:oligopeptide export from mitochondrion"/>
    <property type="evidence" value="ECO:0007669"/>
    <property type="project" value="TreeGrafter"/>
</dbReference>
<evidence type="ECO:0000313" key="9">
    <source>
        <dbReference type="WBParaSite" id="HPLM_0001596401-mRNA-1"/>
    </source>
</evidence>
<evidence type="ECO:0000256" key="2">
    <source>
        <dbReference type="ARBA" id="ARBA00022692"/>
    </source>
</evidence>
<evidence type="ECO:0000256" key="4">
    <source>
        <dbReference type="ARBA" id="ARBA00023136"/>
    </source>
</evidence>
<keyword evidence="5" id="KW-0732">Signal</keyword>
<evidence type="ECO:0000313" key="8">
    <source>
        <dbReference type="Proteomes" id="UP000268014"/>
    </source>
</evidence>